<dbReference type="SUPFAM" id="SSF52777">
    <property type="entry name" value="CoA-dependent acyltransferases"/>
    <property type="match status" value="4"/>
</dbReference>
<sequence>MPESMKFQIPPLDLWMDEERGNGHQNQQEEHYPDPCFFPSLSKQATGSGGWLRSRTQVPVILGVQMVQLCQSIDVTIPAVLLGAWGLVLRAYTGTDAVCFGYVEPVADTSQSDSAVLRSPCFLDMTEDLAPTHLVKQAQNEWMRLRETRPCSSNSCGQSNNISSAAQFNTSLAFVSPTSTGTIRALSVTEGWTRDAPDQDGLLLEIDMQSAEVVLFYGNSMLTADQAIGVLDAFCVAVAGVTDDKNPTIRGLSLLGDRDRERIYGWNAVIPEPASQCIHELIEARCKLQPERPAVNAWDGNFTYQQLSRLSAELAAKLVTKGVGREVFVPICLEKSRWVVVAMLGVMKAGAAMVLLDVSHPPARLQQICREVSSQVVLTSPESATMARTLARQVVVLGYGEHERGKLASEIEIPSVKAENALYAVFTSGSTGSPKGVIIEHATFHSSVQPYTQALLLDRESRVFQFASYAFDVIIFDTLIALIVGGCVCIPSDTDRWSDVARTIERFQVNHVSITPTVARLLNPQEVPTLKTLALGGEQLSATDVARWTDHVHVINLYGASECPIISLQRKTQDARSTGDDNGTESHVAILAEPTNEFRSQSERSRHHMQEALPPYMVPAIFLPLRTLPLTRTSKTDRRRLRELAGALTRKELEQFQPEPTRQRPPITEMEKVVQRYYADILHIPQVKVGADDHFFHRGGDSVTAMALVASARKNHHKITVKDIFDHPRLWEIALIMQSGSDWTESLPQRFSLLGPVELQHVITTAAAQCSIDPNAIEDIYPCTPLQEGLVALSVQDSGPSFVTKISLAVPADLELERLQHAWNKVAEANPILRTRIIVSDLHGMLQVVVREHIAWDMHLTTAQVPEYPAVLGDSLVQFAISPVEGRPDAIYQLVIHMHHAVYDGWTLPLLLDDLKAAYNELSLPIRPFTPFIRYLARMQGQEAYWKSVMTGIHGAVFPSLPLTTCHPTPRTAISIRTTINPPADRDFTANTYISLAWALTQGQIQDSHDVFFGAVRSGRNSSVPGIETMTGPTIASVPSRIIFNPADLVRYALQKIQKDMTDGIPFEQTGLQNIRRFGPDAARACSFQTLLVVQPERRGGDSSLLPEMTSTTDHYAWVTYCLTLICNLEADALHIEAVFDDHVVPEKQMQGILTQFIRILHQLHANTLVPIANLLSLAPDTASWSGQLEDGTTFWKEELGEREGLPTFPRLPSISYVPSVDQRLEYCFTTSLDSQTPPDATETMLLAAWGILQARFLASSETVFGAALDNSRVVPFKVRIDQELAVEDYLVAIRNRFHKFLYHRSDGFEAIARLGNVPAPACGFESLLMMRRDCKTTCRNSELQSLNKALVIEIASDSDSTIVQALFDSNVISTQVVTRMLQQFEHVALQLSKKRAIAMKEVELATPRDKEDIYRWNGTIDRRSNTTVHSLIQRQIENHPKDQAICSWDGDMTYEQLDRVSTKLAGYLMDFGIDTETYIPICFEKSLWSIVAMLAVMKAGAAFVPLDPSAPESRLQTMIEAVQATTMLSSKAQHDRHPRPLSLINPGNA</sequence>
<gene>
    <name evidence="5" type="ORF">N7537_008165</name>
</gene>
<organism evidence="5 6">
    <name type="scientific">Penicillium hordei</name>
    <dbReference type="NCBI Taxonomy" id="40994"/>
    <lineage>
        <taxon>Eukaryota</taxon>
        <taxon>Fungi</taxon>
        <taxon>Dikarya</taxon>
        <taxon>Ascomycota</taxon>
        <taxon>Pezizomycotina</taxon>
        <taxon>Eurotiomycetes</taxon>
        <taxon>Eurotiomycetidae</taxon>
        <taxon>Eurotiales</taxon>
        <taxon>Aspergillaceae</taxon>
        <taxon>Penicillium</taxon>
    </lineage>
</organism>
<comment type="caution">
    <text evidence="5">The sequence shown here is derived from an EMBL/GenBank/DDBJ whole genome shotgun (WGS) entry which is preliminary data.</text>
</comment>
<dbReference type="InterPro" id="IPR042099">
    <property type="entry name" value="ANL_N_sf"/>
</dbReference>
<feature type="domain" description="Carrier" evidence="4">
    <location>
        <begin position="665"/>
        <end position="741"/>
    </location>
</feature>
<dbReference type="PANTHER" id="PTHR45527:SF12">
    <property type="entry name" value="NONRIBOSOMAL PEPTIDE SYNTHETASE IVOA"/>
    <property type="match status" value="1"/>
</dbReference>
<dbReference type="SUPFAM" id="SSF47336">
    <property type="entry name" value="ACP-like"/>
    <property type="match status" value="1"/>
</dbReference>
<dbReference type="Gene3D" id="1.10.1200.10">
    <property type="entry name" value="ACP-like"/>
    <property type="match status" value="1"/>
</dbReference>
<dbReference type="PANTHER" id="PTHR45527">
    <property type="entry name" value="NONRIBOSOMAL PEPTIDE SYNTHETASE"/>
    <property type="match status" value="1"/>
</dbReference>
<keyword evidence="2" id="KW-0597">Phosphoprotein</keyword>
<dbReference type="CDD" id="cd19545">
    <property type="entry name" value="FUM14_C_NRPS-like"/>
    <property type="match status" value="1"/>
</dbReference>
<dbReference type="InterPro" id="IPR009081">
    <property type="entry name" value="PP-bd_ACP"/>
</dbReference>
<name>A0AAD6E139_9EURO</name>
<dbReference type="GO" id="GO:0031177">
    <property type="term" value="F:phosphopantetheine binding"/>
    <property type="evidence" value="ECO:0007669"/>
    <property type="project" value="TreeGrafter"/>
</dbReference>
<feature type="region of interest" description="Disordered" evidence="3">
    <location>
        <begin position="1530"/>
        <end position="1550"/>
    </location>
</feature>
<dbReference type="SUPFAM" id="SSF56801">
    <property type="entry name" value="Acetyl-CoA synthetase-like"/>
    <property type="match status" value="2"/>
</dbReference>
<dbReference type="Gene3D" id="3.40.50.980">
    <property type="match status" value="2"/>
</dbReference>
<dbReference type="InterPro" id="IPR036736">
    <property type="entry name" value="ACP-like_sf"/>
</dbReference>
<evidence type="ECO:0000256" key="2">
    <source>
        <dbReference type="ARBA" id="ARBA00022553"/>
    </source>
</evidence>
<dbReference type="Pfam" id="PF00550">
    <property type="entry name" value="PP-binding"/>
    <property type="match status" value="1"/>
</dbReference>
<proteinExistence type="predicted"/>
<keyword evidence="1" id="KW-0596">Phosphopantetheine</keyword>
<evidence type="ECO:0000259" key="4">
    <source>
        <dbReference type="PROSITE" id="PS50075"/>
    </source>
</evidence>
<reference evidence="5" key="2">
    <citation type="submission" date="2023-01" db="EMBL/GenBank/DDBJ databases">
        <authorList>
            <person name="Petersen C."/>
        </authorList>
    </citation>
    <scope>NUCLEOTIDE SEQUENCE</scope>
    <source>
        <strain evidence="5">IBT 12815</strain>
    </source>
</reference>
<dbReference type="GO" id="GO:0003824">
    <property type="term" value="F:catalytic activity"/>
    <property type="evidence" value="ECO:0007669"/>
    <property type="project" value="InterPro"/>
</dbReference>
<reference evidence="5" key="1">
    <citation type="journal article" date="2023" name="IMA Fungus">
        <title>Comparative genomic study of the Penicillium genus elucidates a diverse pangenome and 15 lateral gene transfer events.</title>
        <authorList>
            <person name="Petersen C."/>
            <person name="Sorensen T."/>
            <person name="Nielsen M.R."/>
            <person name="Sondergaard T.E."/>
            <person name="Sorensen J.L."/>
            <person name="Fitzpatrick D.A."/>
            <person name="Frisvad J.C."/>
            <person name="Nielsen K.L."/>
        </authorList>
    </citation>
    <scope>NUCLEOTIDE SEQUENCE</scope>
    <source>
        <strain evidence="5">IBT 12815</strain>
    </source>
</reference>
<dbReference type="InterPro" id="IPR045851">
    <property type="entry name" value="AMP-bd_C_sf"/>
</dbReference>
<dbReference type="InterPro" id="IPR001242">
    <property type="entry name" value="Condensation_dom"/>
</dbReference>
<dbReference type="RefSeq" id="XP_056751296.1">
    <property type="nucleotide sequence ID" value="XM_056899220.1"/>
</dbReference>
<dbReference type="InterPro" id="IPR000873">
    <property type="entry name" value="AMP-dep_synth/lig_dom"/>
</dbReference>
<dbReference type="GeneID" id="81589462"/>
<accession>A0AAD6E139</accession>
<evidence type="ECO:0000313" key="5">
    <source>
        <dbReference type="EMBL" id="KAJ5598081.1"/>
    </source>
</evidence>
<dbReference type="Gene3D" id="3.30.559.10">
    <property type="entry name" value="Chloramphenicol acetyltransferase-like domain"/>
    <property type="match status" value="1"/>
</dbReference>
<protein>
    <submittedName>
        <fullName evidence="5">Amino acid adenylation</fullName>
    </submittedName>
</protein>
<dbReference type="Gene3D" id="3.30.300.30">
    <property type="match status" value="1"/>
</dbReference>
<dbReference type="Gene3D" id="3.30.559.30">
    <property type="entry name" value="Nonribosomal peptide synthetase, condensation domain"/>
    <property type="match status" value="3"/>
</dbReference>
<evidence type="ECO:0000256" key="1">
    <source>
        <dbReference type="ARBA" id="ARBA00022450"/>
    </source>
</evidence>
<dbReference type="Gene3D" id="3.40.50.12780">
    <property type="entry name" value="N-terminal domain of ligase-like"/>
    <property type="match status" value="1"/>
</dbReference>
<evidence type="ECO:0000256" key="3">
    <source>
        <dbReference type="SAM" id="MobiDB-lite"/>
    </source>
</evidence>
<dbReference type="Pfam" id="PF00668">
    <property type="entry name" value="Condensation"/>
    <property type="match status" value="1"/>
</dbReference>
<dbReference type="EMBL" id="JAQJAE010000004">
    <property type="protein sequence ID" value="KAJ5598081.1"/>
    <property type="molecule type" value="Genomic_DNA"/>
</dbReference>
<dbReference type="GO" id="GO:0044550">
    <property type="term" value="P:secondary metabolite biosynthetic process"/>
    <property type="evidence" value="ECO:0007669"/>
    <property type="project" value="TreeGrafter"/>
</dbReference>
<dbReference type="PROSITE" id="PS50075">
    <property type="entry name" value="CARRIER"/>
    <property type="match status" value="1"/>
</dbReference>
<evidence type="ECO:0000313" key="6">
    <source>
        <dbReference type="Proteomes" id="UP001213799"/>
    </source>
</evidence>
<dbReference type="InterPro" id="IPR023213">
    <property type="entry name" value="CAT-like_dom_sf"/>
</dbReference>
<dbReference type="GO" id="GO:0043041">
    <property type="term" value="P:amino acid activation for nonribosomal peptide biosynthetic process"/>
    <property type="evidence" value="ECO:0007669"/>
    <property type="project" value="TreeGrafter"/>
</dbReference>
<keyword evidence="6" id="KW-1185">Reference proteome</keyword>
<dbReference type="Pfam" id="PF00501">
    <property type="entry name" value="AMP-binding"/>
    <property type="match status" value="2"/>
</dbReference>
<dbReference type="GO" id="GO:0005737">
    <property type="term" value="C:cytoplasm"/>
    <property type="evidence" value="ECO:0007669"/>
    <property type="project" value="TreeGrafter"/>
</dbReference>
<dbReference type="Proteomes" id="UP001213799">
    <property type="component" value="Unassembled WGS sequence"/>
</dbReference>
<dbReference type="CDD" id="cd05918">
    <property type="entry name" value="A_NRPS_SidN3_like"/>
    <property type="match status" value="1"/>
</dbReference>